<dbReference type="GO" id="GO:0018169">
    <property type="term" value="F:ribosomal S6-glutamic acid ligase activity"/>
    <property type="evidence" value="ECO:0007669"/>
    <property type="project" value="TreeGrafter"/>
</dbReference>
<dbReference type="InterPro" id="IPR047778">
    <property type="entry name" value="STM4014-like"/>
</dbReference>
<comment type="caution">
    <text evidence="1">The sequence shown here is derived from an EMBL/GenBank/DDBJ whole genome shotgun (WGS) entry which is preliminary data.</text>
</comment>
<evidence type="ECO:0000313" key="2">
    <source>
        <dbReference type="Proteomes" id="UP000274920"/>
    </source>
</evidence>
<dbReference type="AlphaFoldDB" id="A0A3R8L1H2"/>
<dbReference type="NCBIfam" id="NF038074">
    <property type="entry name" value="fam_STM4014"/>
    <property type="match status" value="1"/>
</dbReference>
<accession>A0A3R8L1H2</accession>
<gene>
    <name evidence="1" type="ORF">EBB54_26185</name>
</gene>
<organism evidence="1 2">
    <name type="scientific">Schaedlerella arabinosiphila</name>
    <dbReference type="NCBI Taxonomy" id="2044587"/>
    <lineage>
        <taxon>Bacteria</taxon>
        <taxon>Bacillati</taxon>
        <taxon>Bacillota</taxon>
        <taxon>Clostridia</taxon>
        <taxon>Lachnospirales</taxon>
        <taxon>Lachnospiraceae</taxon>
        <taxon>Schaedlerella</taxon>
    </lineage>
</organism>
<dbReference type="PANTHER" id="PTHR21621">
    <property type="entry name" value="RIBOSOMAL PROTEIN S6 MODIFICATION PROTEIN"/>
    <property type="match status" value="1"/>
</dbReference>
<dbReference type="SUPFAM" id="SSF56059">
    <property type="entry name" value="Glutathione synthetase ATP-binding domain-like"/>
    <property type="match status" value="1"/>
</dbReference>
<protein>
    <recommendedName>
        <fullName evidence="3">ATP-grasp domain-containing protein</fullName>
    </recommendedName>
</protein>
<evidence type="ECO:0008006" key="3">
    <source>
        <dbReference type="Google" id="ProtNLM"/>
    </source>
</evidence>
<evidence type="ECO:0000313" key="1">
    <source>
        <dbReference type="EMBL" id="RRK34434.1"/>
    </source>
</evidence>
<sequence length="399" mass="44749">MRQAVVLGSPGTKRTVYLEKGAQAAGIVFRLLDWKDFPFEQETSWENLFLKIDPPLWESCRLDELNALTRDYEGKLQWLADLGARHQIAFLNRPEAIRALLDKRGCKRTLAMAGIPVTEELEGMGRAEMLSEHAVVSEADTAVKYADGGLSGAERAEMPGSYGLSGAERAEMPDSCGLSGANRVEQLLDAMERHRVFQVFLKPVYGSGAAGAAAFRWQPHSGRVVLYTCGMVDSVTGRLVNTKRLRKFTDKNQVFSMVGRLLELDCVAERWYAKAEHDGFSYDLRAVVQDGRMDFLLARLSSGPITNLHLNNHPLSGEELGLPSYIMDEVEQLCIRAAECFPGLRSAGIDILLEKGSLRPRIIELNGQGDLIYQDIFDKNKIYRHQAEMMKEWMYKNQI</sequence>
<dbReference type="Proteomes" id="UP000274920">
    <property type="component" value="Unassembled WGS sequence"/>
</dbReference>
<name>A0A3R8L1H2_9FIRM</name>
<reference evidence="1" key="1">
    <citation type="submission" date="2018-10" db="EMBL/GenBank/DDBJ databases">
        <title>Schaedlerella arabinophila gen. nov. sp. nov., isolated from the mouse intestinal tract and comparative analysis with the genome of the closely related altered Schaedler flora strain ASF502.</title>
        <authorList>
            <person name="Miyake S."/>
            <person name="Soh M."/>
            <person name="Seedorf H."/>
        </authorList>
    </citation>
    <scope>NUCLEOTIDE SEQUENCE [LARGE SCALE GENOMIC DNA]</scope>
    <source>
        <strain evidence="1">DSM 106076</strain>
    </source>
</reference>
<proteinExistence type="predicted"/>
<dbReference type="RefSeq" id="WP_125129563.1">
    <property type="nucleotide sequence ID" value="NZ_RHJS01000002.1"/>
</dbReference>
<dbReference type="PANTHER" id="PTHR21621:SF0">
    <property type="entry name" value="BETA-CITRYLGLUTAMATE SYNTHASE B-RELATED"/>
    <property type="match status" value="1"/>
</dbReference>
<dbReference type="Gene3D" id="3.30.470.20">
    <property type="entry name" value="ATP-grasp fold, B domain"/>
    <property type="match status" value="1"/>
</dbReference>
<dbReference type="GO" id="GO:0009432">
    <property type="term" value="P:SOS response"/>
    <property type="evidence" value="ECO:0007669"/>
    <property type="project" value="TreeGrafter"/>
</dbReference>
<keyword evidence="2" id="KW-1185">Reference proteome</keyword>
<dbReference type="GO" id="GO:0005737">
    <property type="term" value="C:cytoplasm"/>
    <property type="evidence" value="ECO:0007669"/>
    <property type="project" value="TreeGrafter"/>
</dbReference>
<dbReference type="EMBL" id="RHJS01000002">
    <property type="protein sequence ID" value="RRK34434.1"/>
    <property type="molecule type" value="Genomic_DNA"/>
</dbReference>